<dbReference type="AlphaFoldDB" id="A0A212SA14"/>
<reference evidence="8" key="1">
    <citation type="submission" date="2017-06" db="EMBL/GenBank/DDBJ databases">
        <authorList>
            <person name="Varghese N."/>
            <person name="Submissions S."/>
        </authorList>
    </citation>
    <scope>NUCLEOTIDE SEQUENCE [LARGE SCALE GENOMIC DNA]</scope>
    <source>
        <strain evidence="8">DSM 137</strain>
    </source>
</reference>
<dbReference type="InterPro" id="IPR050833">
    <property type="entry name" value="Poly_Biosynth_Transport"/>
</dbReference>
<dbReference type="RefSeq" id="WP_141098519.1">
    <property type="nucleotide sequence ID" value="NZ_FYDG01000019.1"/>
</dbReference>
<feature type="transmembrane region" description="Helical" evidence="6">
    <location>
        <begin position="85"/>
        <end position="104"/>
    </location>
</feature>
<feature type="transmembrane region" description="Helical" evidence="6">
    <location>
        <begin position="43"/>
        <end position="65"/>
    </location>
</feature>
<sequence length="422" mass="46864">MTMSPSSKTRLANTLLRLLPLGAKLLLTLYMGKYLSLADMGVYGLAFGVVTVLRAVLGQGFDYIVTRDVVGATPLTALHKMRDQALLYSINYGVLILLAILGVITHTITISPQLVMITVLLTIVEGYASALYDNANSMNQQLLANVIFFIRAAFVFPVVLLGWLYPSLRTAEVVLSAWLIGATLAVALNLVLWRAMPWGEALRRPVDWGWIRRGLKKCWPIWLGGIGATAGLFVDRFLVERFLTLDDVGVLTFFFSFANALGNLMQSSVLAFAYPRLIALHREGETDMFRREARQAIQQMAVIGGGMALLFAIAVPILGSYTGRPLIMDSATTLWLMLLGVWIRLNSEMLNFVLYARNQDRAIWLGNLLFLIPAVGGNAVLVPLVGLPGVGWASILAAVYIFIWRWRHIHEDREQRIFFYAG</sequence>
<feature type="transmembrane region" description="Helical" evidence="6">
    <location>
        <begin position="251"/>
        <end position="275"/>
    </location>
</feature>
<feature type="transmembrane region" description="Helical" evidence="6">
    <location>
        <begin position="390"/>
        <end position="406"/>
    </location>
</feature>
<evidence type="ECO:0000256" key="6">
    <source>
        <dbReference type="SAM" id="Phobius"/>
    </source>
</evidence>
<feature type="transmembrane region" description="Helical" evidence="6">
    <location>
        <begin position="218"/>
        <end position="239"/>
    </location>
</feature>
<feature type="transmembrane region" description="Helical" evidence="6">
    <location>
        <begin position="177"/>
        <end position="197"/>
    </location>
</feature>
<dbReference type="Proteomes" id="UP000198418">
    <property type="component" value="Unassembled WGS sequence"/>
</dbReference>
<evidence type="ECO:0000256" key="3">
    <source>
        <dbReference type="ARBA" id="ARBA00022692"/>
    </source>
</evidence>
<name>A0A212SA14_RHOAC</name>
<accession>A0A212SA14</accession>
<feature type="transmembrane region" description="Helical" evidence="6">
    <location>
        <begin position="296"/>
        <end position="319"/>
    </location>
</feature>
<evidence type="ECO:0000256" key="2">
    <source>
        <dbReference type="ARBA" id="ARBA00022475"/>
    </source>
</evidence>
<keyword evidence="5 6" id="KW-0472">Membrane</keyword>
<dbReference type="PANTHER" id="PTHR30250">
    <property type="entry name" value="PST FAMILY PREDICTED COLANIC ACID TRANSPORTER"/>
    <property type="match status" value="1"/>
</dbReference>
<dbReference type="GO" id="GO:0005886">
    <property type="term" value="C:plasma membrane"/>
    <property type="evidence" value="ECO:0007669"/>
    <property type="project" value="UniProtKB-SubCell"/>
</dbReference>
<proteinExistence type="predicted"/>
<protein>
    <submittedName>
        <fullName evidence="7">Membrane protein involved in the export of O-antigen and teichoic acid</fullName>
    </submittedName>
</protein>
<feature type="transmembrane region" description="Helical" evidence="6">
    <location>
        <begin position="364"/>
        <end position="384"/>
    </location>
</feature>
<dbReference type="EMBL" id="FYDG01000019">
    <property type="protein sequence ID" value="SNB82319.1"/>
    <property type="molecule type" value="Genomic_DNA"/>
</dbReference>
<evidence type="ECO:0000256" key="4">
    <source>
        <dbReference type="ARBA" id="ARBA00022989"/>
    </source>
</evidence>
<evidence type="ECO:0000256" key="5">
    <source>
        <dbReference type="ARBA" id="ARBA00023136"/>
    </source>
</evidence>
<keyword evidence="4 6" id="KW-1133">Transmembrane helix</keyword>
<evidence type="ECO:0000313" key="7">
    <source>
        <dbReference type="EMBL" id="SNB82319.1"/>
    </source>
</evidence>
<keyword evidence="2" id="KW-1003">Cell membrane</keyword>
<organism evidence="7 8">
    <name type="scientific">Rhodoblastus acidophilus</name>
    <name type="common">Rhodopseudomonas acidophila</name>
    <dbReference type="NCBI Taxonomy" id="1074"/>
    <lineage>
        <taxon>Bacteria</taxon>
        <taxon>Pseudomonadati</taxon>
        <taxon>Pseudomonadota</taxon>
        <taxon>Alphaproteobacteria</taxon>
        <taxon>Hyphomicrobiales</taxon>
        <taxon>Rhodoblastaceae</taxon>
        <taxon>Rhodoblastus</taxon>
    </lineage>
</organism>
<dbReference type="PANTHER" id="PTHR30250:SF11">
    <property type="entry name" value="O-ANTIGEN TRANSPORTER-RELATED"/>
    <property type="match status" value="1"/>
</dbReference>
<feature type="transmembrane region" description="Helical" evidence="6">
    <location>
        <begin position="110"/>
        <end position="130"/>
    </location>
</feature>
<evidence type="ECO:0000256" key="1">
    <source>
        <dbReference type="ARBA" id="ARBA00004651"/>
    </source>
</evidence>
<evidence type="ECO:0000313" key="8">
    <source>
        <dbReference type="Proteomes" id="UP000198418"/>
    </source>
</evidence>
<feature type="transmembrane region" description="Helical" evidence="6">
    <location>
        <begin position="142"/>
        <end position="165"/>
    </location>
</feature>
<keyword evidence="8" id="KW-1185">Reference proteome</keyword>
<keyword evidence="3 6" id="KW-0812">Transmembrane</keyword>
<gene>
    <name evidence="7" type="ORF">SAMN06265338_11929</name>
</gene>
<comment type="subcellular location">
    <subcellularLocation>
        <location evidence="1">Cell membrane</location>
        <topology evidence="1">Multi-pass membrane protein</topology>
    </subcellularLocation>
</comment>
<dbReference type="OrthoDB" id="7398708at2"/>